<dbReference type="PANTHER" id="PTHR13052">
    <property type="entry name" value="NFRKB-RELATED"/>
    <property type="match status" value="1"/>
</dbReference>
<dbReference type="Pfam" id="PF14465">
    <property type="entry name" value="WHD_1st_NFRKB"/>
    <property type="match status" value="1"/>
</dbReference>
<dbReference type="GO" id="GO:0031011">
    <property type="term" value="C:Ino80 complex"/>
    <property type="evidence" value="ECO:0007669"/>
    <property type="project" value="InterPro"/>
</dbReference>
<dbReference type="OrthoDB" id="70874at2759"/>
<keyword evidence="2" id="KW-0539">Nucleus</keyword>
<dbReference type="CDD" id="cd21865">
    <property type="entry name" value="DEUBAD_NFRKB"/>
    <property type="match status" value="1"/>
</dbReference>
<feature type="region of interest" description="Disordered" evidence="3">
    <location>
        <begin position="1461"/>
        <end position="1487"/>
    </location>
</feature>
<proteinExistence type="predicted"/>
<evidence type="ECO:0000256" key="1">
    <source>
        <dbReference type="ARBA" id="ARBA00004123"/>
    </source>
</evidence>
<dbReference type="Proteomes" id="UP000792457">
    <property type="component" value="Unassembled WGS sequence"/>
</dbReference>
<dbReference type="InterPro" id="IPR024867">
    <property type="entry name" value="NFRKB"/>
</dbReference>
<evidence type="ECO:0000313" key="5">
    <source>
        <dbReference type="EMBL" id="KAG8229899.1"/>
    </source>
</evidence>
<reference evidence="5" key="1">
    <citation type="submission" date="2013-04" db="EMBL/GenBank/DDBJ databases">
        <authorList>
            <person name="Qu J."/>
            <person name="Murali S.C."/>
            <person name="Bandaranaike D."/>
            <person name="Bellair M."/>
            <person name="Blankenburg K."/>
            <person name="Chao H."/>
            <person name="Dinh H."/>
            <person name="Doddapaneni H."/>
            <person name="Downs B."/>
            <person name="Dugan-Rocha S."/>
            <person name="Elkadiri S."/>
            <person name="Gnanaolivu R.D."/>
            <person name="Hernandez B."/>
            <person name="Javaid M."/>
            <person name="Jayaseelan J.C."/>
            <person name="Lee S."/>
            <person name="Li M."/>
            <person name="Ming W."/>
            <person name="Munidasa M."/>
            <person name="Muniz J."/>
            <person name="Nguyen L."/>
            <person name="Ongeri F."/>
            <person name="Osuji N."/>
            <person name="Pu L.-L."/>
            <person name="Puazo M."/>
            <person name="Qu C."/>
            <person name="Quiroz J."/>
            <person name="Raj R."/>
            <person name="Weissenberger G."/>
            <person name="Xin Y."/>
            <person name="Zou X."/>
            <person name="Han Y."/>
            <person name="Richards S."/>
            <person name="Worley K."/>
            <person name="Muzny D."/>
            <person name="Gibbs R."/>
        </authorList>
    </citation>
    <scope>NUCLEOTIDE SEQUENCE</scope>
    <source>
        <strain evidence="5">Sampled in the wild</strain>
    </source>
</reference>
<dbReference type="GO" id="GO:0002020">
    <property type="term" value="F:protease binding"/>
    <property type="evidence" value="ECO:0007669"/>
    <property type="project" value="TreeGrafter"/>
</dbReference>
<dbReference type="Pfam" id="PF25793">
    <property type="entry name" value="WHD_2nd_NFRKB"/>
    <property type="match status" value="1"/>
</dbReference>
<feature type="domain" description="DEUBAD" evidence="4">
    <location>
        <begin position="40"/>
        <end position="157"/>
    </location>
</feature>
<feature type="region of interest" description="Disordered" evidence="3">
    <location>
        <begin position="204"/>
        <end position="233"/>
    </location>
</feature>
<accession>A0A8K0K7I6</accession>
<feature type="compositionally biased region" description="Acidic residues" evidence="3">
    <location>
        <begin position="443"/>
        <end position="453"/>
    </location>
</feature>
<evidence type="ECO:0000313" key="6">
    <source>
        <dbReference type="Proteomes" id="UP000792457"/>
    </source>
</evidence>
<dbReference type="InterPro" id="IPR025220">
    <property type="entry name" value="NFRKB_WH_1"/>
</dbReference>
<feature type="compositionally biased region" description="Low complexity" evidence="3">
    <location>
        <begin position="324"/>
        <end position="343"/>
    </location>
</feature>
<reference evidence="5" key="2">
    <citation type="submission" date="2017-10" db="EMBL/GenBank/DDBJ databases">
        <title>Ladona fulva Genome sequencing and assembly.</title>
        <authorList>
            <person name="Murali S."/>
            <person name="Richards S."/>
            <person name="Bandaranaike D."/>
            <person name="Bellair M."/>
            <person name="Blankenburg K."/>
            <person name="Chao H."/>
            <person name="Dinh H."/>
            <person name="Doddapaneni H."/>
            <person name="Dugan-Rocha S."/>
            <person name="Elkadiri S."/>
            <person name="Gnanaolivu R."/>
            <person name="Hernandez B."/>
            <person name="Skinner E."/>
            <person name="Javaid M."/>
            <person name="Lee S."/>
            <person name="Li M."/>
            <person name="Ming W."/>
            <person name="Munidasa M."/>
            <person name="Muniz J."/>
            <person name="Nguyen L."/>
            <person name="Hughes D."/>
            <person name="Osuji N."/>
            <person name="Pu L.-L."/>
            <person name="Puazo M."/>
            <person name="Qu C."/>
            <person name="Quiroz J."/>
            <person name="Raj R."/>
            <person name="Weissenberger G."/>
            <person name="Xin Y."/>
            <person name="Zou X."/>
            <person name="Han Y."/>
            <person name="Worley K."/>
            <person name="Muzny D."/>
            <person name="Gibbs R."/>
        </authorList>
    </citation>
    <scope>NUCLEOTIDE SEQUENCE</scope>
    <source>
        <strain evidence="5">Sampled in the wild</strain>
    </source>
</reference>
<evidence type="ECO:0000256" key="2">
    <source>
        <dbReference type="ARBA" id="ARBA00023242"/>
    </source>
</evidence>
<sequence length="1487" mass="158224">MDLEYSSNSSEDSSINAEQPDIFSDRLESCKFGKVNLKLPQGLCESKEIFMDILSYKNWQSCFTPEQKEHLKKFLPAFPSNDNVEKEKTIKKLLSGDTFRFSSPLIDVHSQLQNGHFRPDIAKMKSIMKKVQQREYRYRQRRYYFRLMKDLLVSRRRLLEAAFRLPPDTSPRAERIPPPPKSFPVAWKTRKHYFRELAAIREEVGESSQSSEDENYPEGPPPKLSKKQKKQLAALETSFSPEMKLVTSTLASKPVGFDLESNVTATYNPYEITDESYKAMLVKHKRRRSAGDDHPELNTRGIMMQDVALRCQTTKRQLVRPGGSSVISQSKESSVQMAAAVVAKARKRSRPLKTKRNSPGPPAIKSGGGDSSPAASDSESAGVAESVVNTPLRDTHETPFIKENLTPTPPARTPRTLAVPRSNKRAKNISLSNNLTRTQLKIEEEDEEGGEEDGSGRGNDFSSNDFGNFQHTEFDSLDMMSLPMDLGESHGISVSLDDIKHTPELMQETHACFFSLIRDIICSTPEHRMGMSTMEENLRSWQGSPISPLNDWYAGAQSWVQQLGSAIRFLLGDSPEYKSQAKVYQWIGAGRDSDSHLMPLCQHWLDRRDEASQAQNRNVAALAEREDSSGALANVSSAIDDGDEGPVSPPPPRCPTTWTVRPSTEAERQAYREQELLRYENPHKAFTFRMHGYESVVGPVKGAYSQGGPVNKPRGHSLLVADRPNFVTILSLVRDATARLPNGEGTRSEVCELLRDSQFLAPVGHQESYLQSVVSGALDRLHYDPDPCVRYDTKRKMWIYLHRGRSEEEFEKLHQQQCFMTKTKKSSTPRKPSRSKQKDTQKEATEALIKTEVSAAVQSVASSIVTSTTPGLSQTTVPPIRAPAIPASSKISRTFSLTGSSVHNLQVSTASGLQTIQVTTTGAPGSSPPLSGATSLLATSLGQTVKAVAAAAVRAGGGQNISTGHLVARKGGSIVTTSGASGIAPGTTARVVVSAEVAKELRANSAGELIAAITSSSVSNATNAVPATSLVLQTTPSNTRTASSASLQGAKTVMPSVVSNAQIVSQVQLVGSRSPQTSSPKSVVAGKSVMTPAVSGVKLINTQPSTVKAIASGPSGTPLHGAAQAIFIKGADGLPGTGSAQQRLSVGVSAAKAQQPVAVGSQPGQQAQGKQQVVTKVLTNAQGQVISMESLLAHQKHSGTLGQGTTVRVAAGGKPGQASLIQLPSGTPGGVSHFAVVTQGSLISVAGQPRVLQAAHLTATPQVVAHASTVAGQPATMTGIAATSQAIAKLAAGKPIVAGTGTTNLRMVSPGTATASGLNLAHIGGKPLILASKAQTSQIQGATTAGQNMILTSQSLRAQGGTLVLQQGATQQILLPPGFSGGTLNIKTLQGLQGLKVIPIAQAGKGRQQVYARIIGPPGGLAGRPGATVTGASLVQGTTVAVQGTSATTAVTSLAESVLVSSSPGTNVQATSASTTRSQLSSDHQQE</sequence>
<dbReference type="PANTHER" id="PTHR13052:SF3">
    <property type="entry name" value="NUCLEAR FACTOR RELATED TO KAPPA-B-BINDING PROTEIN"/>
    <property type="match status" value="1"/>
</dbReference>
<comment type="caution">
    <text evidence="5">The sequence shown here is derived from an EMBL/GenBank/DDBJ whole genome shotgun (WGS) entry which is preliminary data.</text>
</comment>
<feature type="region of interest" description="Disordered" evidence="3">
    <location>
        <begin position="818"/>
        <end position="844"/>
    </location>
</feature>
<comment type="subcellular location">
    <subcellularLocation>
        <location evidence="1">Nucleus</location>
    </subcellularLocation>
</comment>
<dbReference type="PROSITE" id="PS51916">
    <property type="entry name" value="DEUBAD"/>
    <property type="match status" value="1"/>
</dbReference>
<dbReference type="InterPro" id="IPR038106">
    <property type="entry name" value="NFRKB_winged_sf"/>
</dbReference>
<evidence type="ECO:0000256" key="3">
    <source>
        <dbReference type="SAM" id="MobiDB-lite"/>
    </source>
</evidence>
<dbReference type="InterPro" id="IPR057748">
    <property type="entry name" value="NFRKB_WH_2"/>
</dbReference>
<evidence type="ECO:0000259" key="4">
    <source>
        <dbReference type="PROSITE" id="PS51916"/>
    </source>
</evidence>
<organism evidence="5 6">
    <name type="scientific">Ladona fulva</name>
    <name type="common">Scarce chaser dragonfly</name>
    <name type="synonym">Libellula fulva</name>
    <dbReference type="NCBI Taxonomy" id="123851"/>
    <lineage>
        <taxon>Eukaryota</taxon>
        <taxon>Metazoa</taxon>
        <taxon>Ecdysozoa</taxon>
        <taxon>Arthropoda</taxon>
        <taxon>Hexapoda</taxon>
        <taxon>Insecta</taxon>
        <taxon>Pterygota</taxon>
        <taxon>Palaeoptera</taxon>
        <taxon>Odonata</taxon>
        <taxon>Epiprocta</taxon>
        <taxon>Anisoptera</taxon>
        <taxon>Libelluloidea</taxon>
        <taxon>Libellulidae</taxon>
        <taxon>Ladona</taxon>
    </lineage>
</organism>
<keyword evidence="6" id="KW-1185">Reference proteome</keyword>
<name>A0A8K0K7I6_LADFU</name>
<feature type="compositionally biased region" description="Basic residues" evidence="3">
    <location>
        <begin position="822"/>
        <end position="835"/>
    </location>
</feature>
<feature type="compositionally biased region" description="Low complexity" evidence="3">
    <location>
        <begin position="371"/>
        <end position="382"/>
    </location>
</feature>
<dbReference type="InterPro" id="IPR044867">
    <property type="entry name" value="DEUBAD_dom"/>
</dbReference>
<gene>
    <name evidence="5" type="ORF">J437_LFUL009763</name>
</gene>
<protein>
    <recommendedName>
        <fullName evidence="4">DEUBAD domain-containing protein</fullName>
    </recommendedName>
</protein>
<feature type="region of interest" description="Disordered" evidence="3">
    <location>
        <begin position="319"/>
        <end position="419"/>
    </location>
</feature>
<dbReference type="EMBL" id="KZ308451">
    <property type="protein sequence ID" value="KAG8229899.1"/>
    <property type="molecule type" value="Genomic_DNA"/>
</dbReference>
<feature type="region of interest" description="Disordered" evidence="3">
    <location>
        <begin position="438"/>
        <end position="468"/>
    </location>
</feature>
<feature type="region of interest" description="Disordered" evidence="3">
    <location>
        <begin position="636"/>
        <end position="665"/>
    </location>
</feature>
<feature type="compositionally biased region" description="Basic residues" evidence="3">
    <location>
        <begin position="344"/>
        <end position="356"/>
    </location>
</feature>
<dbReference type="Gene3D" id="1.10.10.2430">
    <property type="entry name" value="NFRKB winged helix-like domain"/>
    <property type="match status" value="1"/>
</dbReference>